<dbReference type="EMBL" id="MFBT01000007">
    <property type="protein sequence ID" value="OGD99981.1"/>
    <property type="molecule type" value="Genomic_DNA"/>
</dbReference>
<evidence type="ECO:0000313" key="3">
    <source>
        <dbReference type="Proteomes" id="UP000177039"/>
    </source>
</evidence>
<gene>
    <name evidence="2" type="ORF">A3B54_02780</name>
</gene>
<dbReference type="InterPro" id="IPR003607">
    <property type="entry name" value="HD/PDEase_dom"/>
</dbReference>
<dbReference type="SMART" id="SM00471">
    <property type="entry name" value="HDc"/>
    <property type="match status" value="1"/>
</dbReference>
<dbReference type="AlphaFoldDB" id="A0A1F5H7C3"/>
<sequence>METKKEQIPDKNIQREDIHRRGGLILEKARMFLRETPLVLERPWDRADIERIRAFFVEAAPFAHHEVFPDFWEHSLLAAIYARKLAESAEVGELDPSEAEALALCHDLGRLVVPSEYGLNDIVAELAAKRIGIKKDETGKEPPLARILGVFSPAIRGVFDLSVPQRLLQVADYLGRFKKGQEDKVLITTEDLPFLSSRGYRDSAWAIARASLRALRQPGKEKWVNSLVVEDVRWLQKEFGIDFGKLRDEVLAEFNRDDNQGWLLSARHAQESLNRDIDIQLGRPKIKFIVFDVGGVLIETIEPDLEQLISRQLNLDTSKVHEAFSIFYSKEMMAAEITEEKLLKMFLGRLGVSMTSMEDFRGLFAHPEICKSIAGMQNLIADIANKSEITLMVFSDSILPLAKSVSGGVLALYPRLSPDRVFISSVLKSSKMGGDAYAKILEQFGNPDPQTVLFVDDKLTYSSAARIKFNMRGFTFEGDAAKGEASAQRLKRELASAQIL</sequence>
<dbReference type="Proteomes" id="UP000177039">
    <property type="component" value="Unassembled WGS sequence"/>
</dbReference>
<dbReference type="InterPro" id="IPR036412">
    <property type="entry name" value="HAD-like_sf"/>
</dbReference>
<dbReference type="InterPro" id="IPR023214">
    <property type="entry name" value="HAD_sf"/>
</dbReference>
<proteinExistence type="predicted"/>
<dbReference type="Pfam" id="PF01966">
    <property type="entry name" value="HD"/>
    <property type="match status" value="1"/>
</dbReference>
<dbReference type="Gene3D" id="3.40.50.1000">
    <property type="entry name" value="HAD superfamily/HAD-like"/>
    <property type="match status" value="1"/>
</dbReference>
<dbReference type="InterPro" id="IPR006674">
    <property type="entry name" value="HD_domain"/>
</dbReference>
<accession>A0A1F5H7C3</accession>
<dbReference type="Gene3D" id="1.10.3210.10">
    <property type="entry name" value="Hypothetical protein af1432"/>
    <property type="match status" value="1"/>
</dbReference>
<evidence type="ECO:0000259" key="1">
    <source>
        <dbReference type="SMART" id="SM00471"/>
    </source>
</evidence>
<comment type="caution">
    <text evidence="2">The sequence shown here is derived from an EMBL/GenBank/DDBJ whole genome shotgun (WGS) entry which is preliminary data.</text>
</comment>
<dbReference type="CDD" id="cd00077">
    <property type="entry name" value="HDc"/>
    <property type="match status" value="1"/>
</dbReference>
<name>A0A1F5H7C3_9BACT</name>
<protein>
    <recommendedName>
        <fullName evidence="1">HD/PDEase domain-containing protein</fullName>
    </recommendedName>
</protein>
<dbReference type="SUPFAM" id="SSF109604">
    <property type="entry name" value="HD-domain/PDEase-like"/>
    <property type="match status" value="1"/>
</dbReference>
<dbReference type="SUPFAM" id="SSF56784">
    <property type="entry name" value="HAD-like"/>
    <property type="match status" value="1"/>
</dbReference>
<reference evidence="2 3" key="1">
    <citation type="journal article" date="2016" name="Nat. Commun.">
        <title>Thousands of microbial genomes shed light on interconnected biogeochemical processes in an aquifer system.</title>
        <authorList>
            <person name="Anantharaman K."/>
            <person name="Brown C.T."/>
            <person name="Hug L.A."/>
            <person name="Sharon I."/>
            <person name="Castelle C.J."/>
            <person name="Probst A.J."/>
            <person name="Thomas B.C."/>
            <person name="Singh A."/>
            <person name="Wilkins M.J."/>
            <person name="Karaoz U."/>
            <person name="Brodie E.L."/>
            <person name="Williams K.H."/>
            <person name="Hubbard S.S."/>
            <person name="Banfield J.F."/>
        </authorList>
    </citation>
    <scope>NUCLEOTIDE SEQUENCE [LARGE SCALE GENOMIC DNA]</scope>
</reference>
<organism evidence="2 3">
    <name type="scientific">Candidatus Curtissbacteria bacterium RIFCSPLOWO2_01_FULL_42_50</name>
    <dbReference type="NCBI Taxonomy" id="1797730"/>
    <lineage>
        <taxon>Bacteria</taxon>
        <taxon>Candidatus Curtissiibacteriota</taxon>
    </lineage>
</organism>
<evidence type="ECO:0000313" key="2">
    <source>
        <dbReference type="EMBL" id="OGD99981.1"/>
    </source>
</evidence>
<feature type="domain" description="HD/PDEase" evidence="1">
    <location>
        <begin position="67"/>
        <end position="186"/>
    </location>
</feature>